<dbReference type="Gene3D" id="3.50.50.60">
    <property type="entry name" value="FAD/NAD(P)-binding domain"/>
    <property type="match status" value="2"/>
</dbReference>
<dbReference type="SUPFAM" id="SSF51905">
    <property type="entry name" value="FAD/NAD(P)-binding domain"/>
    <property type="match status" value="1"/>
</dbReference>
<dbReference type="GO" id="GO:0005739">
    <property type="term" value="C:mitochondrion"/>
    <property type="evidence" value="ECO:0007669"/>
    <property type="project" value="GOC"/>
</dbReference>
<proteinExistence type="predicted"/>
<accession>A0A9P5B5J9</accession>
<dbReference type="EMBL" id="LUFC02000654">
    <property type="protein sequence ID" value="KAF4495362.1"/>
    <property type="molecule type" value="Genomic_DNA"/>
</dbReference>
<dbReference type="GO" id="GO:0032981">
    <property type="term" value="P:mitochondrial respiratory chain complex I assembly"/>
    <property type="evidence" value="ECO:0007669"/>
    <property type="project" value="TreeGrafter"/>
</dbReference>
<feature type="domain" description="FAD dependent oxidoreductase" evidence="4">
    <location>
        <begin position="55"/>
        <end position="309"/>
    </location>
</feature>
<evidence type="ECO:0000256" key="1">
    <source>
        <dbReference type="ARBA" id="ARBA00023002"/>
    </source>
</evidence>
<evidence type="ECO:0000313" key="6">
    <source>
        <dbReference type="Proteomes" id="UP000737391"/>
    </source>
</evidence>
<dbReference type="AlphaFoldDB" id="A0A9P5B5J9"/>
<dbReference type="GO" id="GO:0016491">
    <property type="term" value="F:oxidoreductase activity"/>
    <property type="evidence" value="ECO:0007669"/>
    <property type="project" value="UniProtKB-KW"/>
</dbReference>
<dbReference type="OrthoDB" id="424974at2759"/>
<evidence type="ECO:0000256" key="3">
    <source>
        <dbReference type="ARBA" id="ARBA00046185"/>
    </source>
</evidence>
<dbReference type="Pfam" id="PF01266">
    <property type="entry name" value="DAO"/>
    <property type="match status" value="1"/>
</dbReference>
<sequence length="340" mass="37166">MVTSSFPRRPSSASYDVAIIGQQFATEINVKIFQYAAEFVKDFRKNLKCEDGDDIPDIPIRNFGYLYLAGNSEFATVLEEDQKLQANCGAGTKMLSADEKASKYPFFALDDIKAGSLNIVDEGAFDTLGMAHSLRERAQQLGVDYIGNEVAGMTRVGNKVTSITLKTGENISVGNVVNAAGTRAAEVSRLADLPLTIDPTGVHMRSYGKNDYLVGCPPIGPDVAVNPDDFSYAEDVWNLKMLPVLKKLVPQFSTAMVTHSWMGHYEFNTFDHNAIIGPHTEVSNLLFCVGFSGHGSQQAPACGRGVAELITYEEFRTLDLSALSYGRIARNEPLMERAVI</sequence>
<evidence type="ECO:0000256" key="2">
    <source>
        <dbReference type="ARBA" id="ARBA00039785"/>
    </source>
</evidence>
<gene>
    <name evidence="5" type="ORF">FAGAP_8506</name>
</gene>
<dbReference type="Gene3D" id="3.30.9.10">
    <property type="entry name" value="D-Amino Acid Oxidase, subunit A, domain 2"/>
    <property type="match status" value="2"/>
</dbReference>
<dbReference type="PANTHER" id="PTHR13847:SF287">
    <property type="entry name" value="FAD-DEPENDENT OXIDOREDUCTASE DOMAIN-CONTAINING PROTEIN 1"/>
    <property type="match status" value="1"/>
</dbReference>
<comment type="function">
    <text evidence="3">Required for the assembly of the mitochondrial membrane respiratory chain NADH dehydrogenase (Complex I). Involved in mid-late stages of complex I assembly.</text>
</comment>
<organism evidence="5 6">
    <name type="scientific">Fusarium agapanthi</name>
    <dbReference type="NCBI Taxonomy" id="1803897"/>
    <lineage>
        <taxon>Eukaryota</taxon>
        <taxon>Fungi</taxon>
        <taxon>Dikarya</taxon>
        <taxon>Ascomycota</taxon>
        <taxon>Pezizomycotina</taxon>
        <taxon>Sordariomycetes</taxon>
        <taxon>Hypocreomycetidae</taxon>
        <taxon>Hypocreales</taxon>
        <taxon>Nectriaceae</taxon>
        <taxon>Fusarium</taxon>
        <taxon>Fusarium fujikuroi species complex</taxon>
    </lineage>
</organism>
<dbReference type="InterPro" id="IPR006076">
    <property type="entry name" value="FAD-dep_OxRdtase"/>
</dbReference>
<comment type="caution">
    <text evidence="5">The sequence shown here is derived from an EMBL/GenBank/DDBJ whole genome shotgun (WGS) entry which is preliminary data.</text>
</comment>
<dbReference type="PANTHER" id="PTHR13847">
    <property type="entry name" value="SARCOSINE DEHYDROGENASE-RELATED"/>
    <property type="match status" value="1"/>
</dbReference>
<dbReference type="InterPro" id="IPR036188">
    <property type="entry name" value="FAD/NAD-bd_sf"/>
</dbReference>
<keyword evidence="6" id="KW-1185">Reference proteome</keyword>
<evidence type="ECO:0000313" key="5">
    <source>
        <dbReference type="EMBL" id="KAF4495362.1"/>
    </source>
</evidence>
<keyword evidence="1" id="KW-0560">Oxidoreductase</keyword>
<reference evidence="5" key="1">
    <citation type="submission" date="2020-01" db="EMBL/GenBank/DDBJ databases">
        <title>Identification and distribution of gene clusters putatively required for synthesis of sphingolipid metabolism inhibitors in phylogenetically diverse species of the filamentous fungus Fusarium.</title>
        <authorList>
            <person name="Kim H.-S."/>
            <person name="Busman M."/>
            <person name="Brown D.W."/>
            <person name="Divon H."/>
            <person name="Uhlig S."/>
            <person name="Proctor R.H."/>
        </authorList>
    </citation>
    <scope>NUCLEOTIDE SEQUENCE</scope>
    <source>
        <strain evidence="5">NRRL 31653</strain>
    </source>
</reference>
<name>A0A9P5B5J9_9HYPO</name>
<evidence type="ECO:0000259" key="4">
    <source>
        <dbReference type="Pfam" id="PF01266"/>
    </source>
</evidence>
<dbReference type="Proteomes" id="UP000737391">
    <property type="component" value="Unassembled WGS sequence"/>
</dbReference>
<protein>
    <recommendedName>
        <fullName evidence="2">FAD-dependent oxidoreductase domain-containing protein 1</fullName>
    </recommendedName>
</protein>